<reference evidence="2 3" key="1">
    <citation type="submission" date="2013-03" db="EMBL/GenBank/DDBJ databases">
        <title>The Genome Sequence of Enterococcus columbae ATCC_51263 (PacBio/Illumina hybrid assembly).</title>
        <authorList>
            <consortium name="The Broad Institute Genomics Platform"/>
            <consortium name="The Broad Institute Genome Sequencing Center for Infectious Disease"/>
            <person name="Earl A."/>
            <person name="Russ C."/>
            <person name="Gilmore M."/>
            <person name="Surin D."/>
            <person name="Walker B."/>
            <person name="Young S."/>
            <person name="Zeng Q."/>
            <person name="Gargeya S."/>
            <person name="Fitzgerald M."/>
            <person name="Haas B."/>
            <person name="Abouelleil A."/>
            <person name="Allen A.W."/>
            <person name="Alvarado L."/>
            <person name="Arachchi H.M."/>
            <person name="Berlin A.M."/>
            <person name="Chapman S.B."/>
            <person name="Gainer-Dewar J."/>
            <person name="Goldberg J."/>
            <person name="Griggs A."/>
            <person name="Gujja S."/>
            <person name="Hansen M."/>
            <person name="Howarth C."/>
            <person name="Imamovic A."/>
            <person name="Ireland A."/>
            <person name="Larimer J."/>
            <person name="McCowan C."/>
            <person name="Murphy C."/>
            <person name="Pearson M."/>
            <person name="Poon T.W."/>
            <person name="Priest M."/>
            <person name="Roberts A."/>
            <person name="Saif S."/>
            <person name="Shea T."/>
            <person name="Sisk P."/>
            <person name="Sykes S."/>
            <person name="Wortman J."/>
            <person name="Nusbaum C."/>
            <person name="Birren B."/>
        </authorList>
    </citation>
    <scope>NUCLEOTIDE SEQUENCE [LARGE SCALE GENOMIC DNA]</scope>
    <source>
        <strain evidence="2 3">ATCC 51263</strain>
    </source>
</reference>
<dbReference type="Pfam" id="PF07693">
    <property type="entry name" value="KAP_NTPase"/>
    <property type="match status" value="1"/>
</dbReference>
<evidence type="ECO:0000313" key="2">
    <source>
        <dbReference type="EMBL" id="EOW80205.1"/>
    </source>
</evidence>
<evidence type="ECO:0000313" key="3">
    <source>
        <dbReference type="Proteomes" id="UP000014113"/>
    </source>
</evidence>
<dbReference type="PATRIC" id="fig|1121865.3.peg.1259"/>
<accession>S1MU41</accession>
<evidence type="ECO:0000259" key="1">
    <source>
        <dbReference type="Pfam" id="PF07693"/>
    </source>
</evidence>
<feature type="domain" description="KAP NTPase" evidence="1">
    <location>
        <begin position="21"/>
        <end position="273"/>
    </location>
</feature>
<dbReference type="AlphaFoldDB" id="S1MU41"/>
<dbReference type="InterPro" id="IPR011646">
    <property type="entry name" value="KAP_P-loop"/>
</dbReference>
<dbReference type="STRING" id="1121865.OMW_01291"/>
<name>S1MU41_9ENTE</name>
<dbReference type="Gene3D" id="3.40.50.300">
    <property type="entry name" value="P-loop containing nucleotide triphosphate hydrolases"/>
    <property type="match status" value="1"/>
</dbReference>
<sequence>MITECRKDRIIEAVECYLEQNDKLAFQIDGPWGIGKTFYIQNKLLTFLNEKKYAAIYFSLYGYDDIDKIKKDLSIEIMQKQYAILPTSKFKKYRTKYGKIKALSEFDKKIKFLFQAAELGFSVYQDSMYDQNELPLVFLIDDLERVSDKIDIRDLLGFIQNELLERLSSKVIIISNESVLMDVVNDSSKNDNDYYSNNNSYFNMKEKIIGKTIEFKIDMLTIKEILESHGNEFFEKYSDWIISVLSLFESTNYGKSINLRTLQCVLEDFSYLTQRLSRNIGLLENNQKTKIKKSLFLNIFVITNEIKVGRLFKNELNGLQRICKTRNFLYIPLKKQEKRKVELIIDRYHKTNNSNFNDYIFYHQSINQYIFTGVYEENNYVTEWQNTFLLNDDIKELENFEKLTDYDFKIKQNQILNFQKLNSLPFETILNLACLFKFFEQHDLLMLEDNNYMGIIYPIAASKCRELDFVINKSFSFAYENFAKQYPREYEDLVKLNKNGINDKKELIKLLDEQYFSLTDSTRFFKLLVNCPDIVEQYIYSEPSKASDLAFKIKRYKNEVVFDLQSELQFAQRFKEKLLNDLQTKNLGKVVKFQIKNRLILSIDETISEFKNNLVEDF</sequence>
<dbReference type="OrthoDB" id="88903at2"/>
<proteinExistence type="predicted"/>
<dbReference type="eggNOG" id="COG4928">
    <property type="taxonomic scope" value="Bacteria"/>
</dbReference>
<keyword evidence="3" id="KW-1185">Reference proteome</keyword>
<gene>
    <name evidence="2" type="ORF">I568_01905</name>
</gene>
<comment type="caution">
    <text evidence="2">The sequence shown here is derived from an EMBL/GenBank/DDBJ whole genome shotgun (WGS) entry which is preliminary data.</text>
</comment>
<dbReference type="InterPro" id="IPR027417">
    <property type="entry name" value="P-loop_NTPase"/>
</dbReference>
<organism evidence="2 3">
    <name type="scientific">Enterococcus columbae DSM 7374 = ATCC 51263</name>
    <dbReference type="NCBI Taxonomy" id="1121865"/>
    <lineage>
        <taxon>Bacteria</taxon>
        <taxon>Bacillati</taxon>
        <taxon>Bacillota</taxon>
        <taxon>Bacilli</taxon>
        <taxon>Lactobacillales</taxon>
        <taxon>Enterococcaceae</taxon>
        <taxon>Enterococcus</taxon>
    </lineage>
</organism>
<dbReference type="Proteomes" id="UP000014113">
    <property type="component" value="Unassembled WGS sequence"/>
</dbReference>
<protein>
    <recommendedName>
        <fullName evidence="1">KAP NTPase domain-containing protein</fullName>
    </recommendedName>
</protein>
<dbReference type="EMBL" id="ASWJ01000009">
    <property type="protein sequence ID" value="EOW80205.1"/>
    <property type="molecule type" value="Genomic_DNA"/>
</dbReference>
<dbReference type="RefSeq" id="WP_016183432.1">
    <property type="nucleotide sequence ID" value="NZ_JXKI01000026.1"/>
</dbReference>